<accession>A0A5B0EMC5</accession>
<dbReference type="EMBL" id="VOBL01000002">
    <property type="protein sequence ID" value="KAA0979325.1"/>
    <property type="molecule type" value="Genomic_DNA"/>
</dbReference>
<feature type="transmembrane region" description="Helical" evidence="1">
    <location>
        <begin position="39"/>
        <end position="60"/>
    </location>
</feature>
<organism evidence="2 3">
    <name type="scientific">Paeniglutamicibacter gangotriensis</name>
    <dbReference type="NCBI Taxonomy" id="254787"/>
    <lineage>
        <taxon>Bacteria</taxon>
        <taxon>Bacillati</taxon>
        <taxon>Actinomycetota</taxon>
        <taxon>Actinomycetes</taxon>
        <taxon>Micrococcales</taxon>
        <taxon>Micrococcaceae</taxon>
        <taxon>Paeniglutamicibacter</taxon>
    </lineage>
</organism>
<dbReference type="OrthoDB" id="4964724at2"/>
<keyword evidence="1" id="KW-0812">Transmembrane</keyword>
<dbReference type="Proteomes" id="UP000323856">
    <property type="component" value="Unassembled WGS sequence"/>
</dbReference>
<evidence type="ECO:0000313" key="3">
    <source>
        <dbReference type="Proteomes" id="UP000323856"/>
    </source>
</evidence>
<feature type="transmembrane region" description="Helical" evidence="1">
    <location>
        <begin position="72"/>
        <end position="92"/>
    </location>
</feature>
<gene>
    <name evidence="2" type="ORF">FQ154_02550</name>
</gene>
<evidence type="ECO:0000256" key="1">
    <source>
        <dbReference type="SAM" id="Phobius"/>
    </source>
</evidence>
<name>A0A5B0EMC5_9MICC</name>
<comment type="caution">
    <text evidence="2">The sequence shown here is derived from an EMBL/GenBank/DDBJ whole genome shotgun (WGS) entry which is preliminary data.</text>
</comment>
<dbReference type="AlphaFoldDB" id="A0A5B0EMC5"/>
<reference evidence="2 3" key="1">
    <citation type="submission" date="2019-07" db="EMBL/GenBank/DDBJ databases">
        <title>Analysis of the biochemical properties, biological activity and biotechnological potential of siderophores and biosurfactants produced by Antarctic psychrotolerant bacteria.</title>
        <authorList>
            <person name="Styczynski M."/>
            <person name="Krucon T."/>
            <person name="Decewicz P."/>
            <person name="Dziewit L."/>
        </authorList>
    </citation>
    <scope>NUCLEOTIDE SEQUENCE [LARGE SCALE GENOMIC DNA]</scope>
    <source>
        <strain evidence="2 3">ANT_H27</strain>
    </source>
</reference>
<sequence>MNWKQANFLGMGLSAALTAAVMAVLVSNRAGGLHEFRLVNTLLLVVFSFVMLAAVFSALGAKFLSFSSCRSCMLAVAMAWGLSVPLAAWINMGGATAEAFEVLPGDWVWALLPALLYAASVAGLQLANRRREMRAVSA</sequence>
<feature type="transmembrane region" description="Helical" evidence="1">
    <location>
        <begin position="107"/>
        <end position="127"/>
    </location>
</feature>
<proteinExistence type="predicted"/>
<evidence type="ECO:0000313" key="2">
    <source>
        <dbReference type="EMBL" id="KAA0979325.1"/>
    </source>
</evidence>
<dbReference type="RefSeq" id="WP_007269478.1">
    <property type="nucleotide sequence ID" value="NZ_JBITUG010000001.1"/>
</dbReference>
<keyword evidence="1" id="KW-1133">Transmembrane helix</keyword>
<protein>
    <submittedName>
        <fullName evidence="2">Uncharacterized protein</fullName>
    </submittedName>
</protein>
<keyword evidence="1" id="KW-0472">Membrane</keyword>